<dbReference type="Proteomes" id="UP000178092">
    <property type="component" value="Unassembled WGS sequence"/>
</dbReference>
<evidence type="ECO:0000313" key="1">
    <source>
        <dbReference type="EMBL" id="OHA67845.1"/>
    </source>
</evidence>
<organism evidence="1 2">
    <name type="scientific">Candidatus Wildermuthbacteria bacterium RIFCSPHIGHO2_02_FULL_45_25</name>
    <dbReference type="NCBI Taxonomy" id="1802450"/>
    <lineage>
        <taxon>Bacteria</taxon>
        <taxon>Candidatus Wildermuthiibacteriota</taxon>
    </lineage>
</organism>
<accession>A0A1G2R4R5</accession>
<evidence type="ECO:0000313" key="2">
    <source>
        <dbReference type="Proteomes" id="UP000178092"/>
    </source>
</evidence>
<proteinExistence type="predicted"/>
<gene>
    <name evidence="1" type="ORF">A3C04_02830</name>
</gene>
<dbReference type="AlphaFoldDB" id="A0A1G2R4R5"/>
<protein>
    <submittedName>
        <fullName evidence="1">Uncharacterized protein</fullName>
    </submittedName>
</protein>
<reference evidence="1 2" key="1">
    <citation type="journal article" date="2016" name="Nat. Commun.">
        <title>Thousands of microbial genomes shed light on interconnected biogeochemical processes in an aquifer system.</title>
        <authorList>
            <person name="Anantharaman K."/>
            <person name="Brown C.T."/>
            <person name="Hug L.A."/>
            <person name="Sharon I."/>
            <person name="Castelle C.J."/>
            <person name="Probst A.J."/>
            <person name="Thomas B.C."/>
            <person name="Singh A."/>
            <person name="Wilkins M.J."/>
            <person name="Karaoz U."/>
            <person name="Brodie E.L."/>
            <person name="Williams K.H."/>
            <person name="Hubbard S.S."/>
            <person name="Banfield J.F."/>
        </authorList>
    </citation>
    <scope>NUCLEOTIDE SEQUENCE [LARGE SCALE GENOMIC DNA]</scope>
</reference>
<sequence length="407" mass="47565">MQTNLSEILQEPQKQLDALEDVMGKKGVLEQIAQENSELMTNRFQEVGISENPTVKEVSAAFFLQIERHEQELYKKIGVSPEKLDFHKIADAARKMASESDGFFLKKEFGRQILRQRPPHATLAYLGYTDVEELLRKEDIGEIFSALRFIESDEWMHETFAVAYTKFSPKDFEHRPIEIRVLGPQWEEVAKKYVAKKHHNVSHLKEFGIIFLNPIAQTGKGKFLRDFALLLHYFHEVAFYSRLFQKYAQTGEFQQKFIALLRGDVLENPQLREGDWLLVQRYLWKENPRDMRLLMPRVNPESLHWWKAEQDLARFGKENPDIGLEFWDGLDAVAGLFPGEEGDKLISLDMEDFAMSYVSSKEGKYEHFSYHQREALWNKIFARYVGGYGELERLVIENMEKGFITIA</sequence>
<dbReference type="EMBL" id="MHTV01000002">
    <property type="protein sequence ID" value="OHA67845.1"/>
    <property type="molecule type" value="Genomic_DNA"/>
</dbReference>
<comment type="caution">
    <text evidence="1">The sequence shown here is derived from an EMBL/GenBank/DDBJ whole genome shotgun (WGS) entry which is preliminary data.</text>
</comment>
<name>A0A1G2R4R5_9BACT</name>